<accession>A0A8S9MBX2</accession>
<proteinExistence type="predicted"/>
<evidence type="ECO:0000256" key="1">
    <source>
        <dbReference type="SAM" id="MobiDB-lite"/>
    </source>
</evidence>
<organism evidence="2">
    <name type="scientific">Brassica cretica</name>
    <name type="common">Mustard</name>
    <dbReference type="NCBI Taxonomy" id="69181"/>
    <lineage>
        <taxon>Eukaryota</taxon>
        <taxon>Viridiplantae</taxon>
        <taxon>Streptophyta</taxon>
        <taxon>Embryophyta</taxon>
        <taxon>Tracheophyta</taxon>
        <taxon>Spermatophyta</taxon>
        <taxon>Magnoliopsida</taxon>
        <taxon>eudicotyledons</taxon>
        <taxon>Gunneridae</taxon>
        <taxon>Pentapetalae</taxon>
        <taxon>rosids</taxon>
        <taxon>malvids</taxon>
        <taxon>Brassicales</taxon>
        <taxon>Brassicaceae</taxon>
        <taxon>Brassiceae</taxon>
        <taxon>Brassica</taxon>
    </lineage>
</organism>
<dbReference type="AlphaFoldDB" id="A0A8S9MBX2"/>
<name>A0A8S9MBX2_BRACR</name>
<reference evidence="2" key="1">
    <citation type="submission" date="2019-12" db="EMBL/GenBank/DDBJ databases">
        <title>Genome sequencing and annotation of Brassica cretica.</title>
        <authorList>
            <person name="Studholme D.J."/>
            <person name="Sarris P.F."/>
        </authorList>
    </citation>
    <scope>NUCLEOTIDE SEQUENCE</scope>
    <source>
        <strain evidence="2">PFS-102/07</strain>
        <tissue evidence="2">Leaf</tissue>
    </source>
</reference>
<feature type="region of interest" description="Disordered" evidence="1">
    <location>
        <begin position="29"/>
        <end position="81"/>
    </location>
</feature>
<evidence type="ECO:0000313" key="2">
    <source>
        <dbReference type="EMBL" id="KAF2616077.1"/>
    </source>
</evidence>
<comment type="caution">
    <text evidence="2">The sequence shown here is derived from an EMBL/GenBank/DDBJ whole genome shotgun (WGS) entry which is preliminary data.</text>
</comment>
<protein>
    <submittedName>
        <fullName evidence="2">Uncharacterized protein</fullName>
    </submittedName>
</protein>
<dbReference type="EMBL" id="QGKY02000089">
    <property type="protein sequence ID" value="KAF2616077.1"/>
    <property type="molecule type" value="Genomic_DNA"/>
</dbReference>
<sequence>MNVFRKSNLRKEIFTKSLAVKSCSNLNQTTKHKLSQGNGNVSKPATDSIECDDRNTDKPSSVTTQLPHMHTARSMRSDQARTELGNYVATERASRFDAVSQTP</sequence>
<gene>
    <name evidence="2" type="ORF">F2Q70_00012550</name>
</gene>
<feature type="compositionally biased region" description="Polar residues" evidence="1">
    <location>
        <begin position="29"/>
        <end position="45"/>
    </location>
</feature>